<keyword evidence="4 10" id="KW-0436">Ligase</keyword>
<dbReference type="SUPFAM" id="SSF52954">
    <property type="entry name" value="Class II aaRS ABD-related"/>
    <property type="match status" value="1"/>
</dbReference>
<evidence type="ECO:0000313" key="14">
    <source>
        <dbReference type="Proteomes" id="UP001144372"/>
    </source>
</evidence>
<dbReference type="CDD" id="cd00861">
    <property type="entry name" value="ProRS_anticodon_short"/>
    <property type="match status" value="1"/>
</dbReference>
<feature type="domain" description="Aminoacyl-transfer RNA synthetases class-II family profile" evidence="12">
    <location>
        <begin position="38"/>
        <end position="467"/>
    </location>
</feature>
<evidence type="ECO:0000256" key="9">
    <source>
        <dbReference type="ARBA" id="ARBA00047671"/>
    </source>
</evidence>
<keyword evidence="5 10" id="KW-0547">Nucleotide-binding</keyword>
<dbReference type="InterPro" id="IPR044140">
    <property type="entry name" value="ProRS_anticodon_short"/>
</dbReference>
<dbReference type="GO" id="GO:0005524">
    <property type="term" value="F:ATP binding"/>
    <property type="evidence" value="ECO:0007669"/>
    <property type="project" value="UniProtKB-UniRule"/>
</dbReference>
<dbReference type="EMBL" id="BSDR01000001">
    <property type="protein sequence ID" value="GLI34467.1"/>
    <property type="molecule type" value="Genomic_DNA"/>
</dbReference>
<keyword evidence="7 10" id="KW-0648">Protein biosynthesis</keyword>
<dbReference type="EC" id="6.1.1.15" evidence="10"/>
<dbReference type="GO" id="GO:0002161">
    <property type="term" value="F:aminoacyl-tRNA deacylase activity"/>
    <property type="evidence" value="ECO:0007669"/>
    <property type="project" value="InterPro"/>
</dbReference>
<accession>A0A9W6D5A9</accession>
<protein>
    <recommendedName>
        <fullName evidence="10">Proline--tRNA ligase</fullName>
        <ecNumber evidence="10">6.1.1.15</ecNumber>
    </recommendedName>
    <alternativeName>
        <fullName evidence="10">Prolyl-tRNA synthetase</fullName>
        <shortName evidence="10">ProRS</shortName>
    </alternativeName>
</protein>
<dbReference type="GO" id="GO:0004827">
    <property type="term" value="F:proline-tRNA ligase activity"/>
    <property type="evidence" value="ECO:0007669"/>
    <property type="project" value="UniProtKB-UniRule"/>
</dbReference>
<organism evidence="13 14">
    <name type="scientific">Desulforhabdus amnigena</name>
    <dbReference type="NCBI Taxonomy" id="40218"/>
    <lineage>
        <taxon>Bacteria</taxon>
        <taxon>Pseudomonadati</taxon>
        <taxon>Thermodesulfobacteriota</taxon>
        <taxon>Syntrophobacteria</taxon>
        <taxon>Syntrophobacterales</taxon>
        <taxon>Syntrophobacteraceae</taxon>
        <taxon>Desulforhabdus</taxon>
    </lineage>
</organism>
<keyword evidence="3 10" id="KW-0963">Cytoplasm</keyword>
<dbReference type="InterPro" id="IPR006195">
    <property type="entry name" value="aa-tRNA-synth_II"/>
</dbReference>
<dbReference type="GO" id="GO:0006433">
    <property type="term" value="P:prolyl-tRNA aminoacylation"/>
    <property type="evidence" value="ECO:0007669"/>
    <property type="project" value="UniProtKB-UniRule"/>
</dbReference>
<dbReference type="Pfam" id="PF03129">
    <property type="entry name" value="HGTP_anticodon"/>
    <property type="match status" value="1"/>
</dbReference>
<dbReference type="Proteomes" id="UP001144372">
    <property type="component" value="Unassembled WGS sequence"/>
</dbReference>
<dbReference type="Pfam" id="PF00587">
    <property type="entry name" value="tRNA-synt_2b"/>
    <property type="match status" value="1"/>
</dbReference>
<evidence type="ECO:0000256" key="4">
    <source>
        <dbReference type="ARBA" id="ARBA00022598"/>
    </source>
</evidence>
<keyword evidence="14" id="KW-1185">Reference proteome</keyword>
<dbReference type="GO" id="GO:0005829">
    <property type="term" value="C:cytosol"/>
    <property type="evidence" value="ECO:0007669"/>
    <property type="project" value="TreeGrafter"/>
</dbReference>
<keyword evidence="8 10" id="KW-0030">Aminoacyl-tRNA synthetase</keyword>
<dbReference type="InterPro" id="IPR007214">
    <property type="entry name" value="YbaK/aa-tRNA-synth-assoc-dom"/>
</dbReference>
<evidence type="ECO:0000256" key="6">
    <source>
        <dbReference type="ARBA" id="ARBA00022840"/>
    </source>
</evidence>
<evidence type="ECO:0000259" key="12">
    <source>
        <dbReference type="PROSITE" id="PS50862"/>
    </source>
</evidence>
<dbReference type="InterPro" id="IPR036621">
    <property type="entry name" value="Anticodon-bd_dom_sf"/>
</dbReference>
<name>A0A9W6D5A9_9BACT</name>
<dbReference type="SUPFAM" id="SSF55681">
    <property type="entry name" value="Class II aaRS and biotin synthetases"/>
    <property type="match status" value="1"/>
</dbReference>
<dbReference type="InterPro" id="IPR036754">
    <property type="entry name" value="YbaK/aa-tRNA-synt-asso_dom_sf"/>
</dbReference>
<comment type="subunit">
    <text evidence="2 10">Homodimer.</text>
</comment>
<evidence type="ECO:0000256" key="11">
    <source>
        <dbReference type="SAM" id="Coils"/>
    </source>
</evidence>
<dbReference type="InterPro" id="IPR023717">
    <property type="entry name" value="Pro-tRNA-Synthase_IIa_type1"/>
</dbReference>
<dbReference type="InterPro" id="IPR050062">
    <property type="entry name" value="Pro-tRNA_synthetase"/>
</dbReference>
<dbReference type="PANTHER" id="PTHR42753:SF2">
    <property type="entry name" value="PROLINE--TRNA LIGASE"/>
    <property type="match status" value="1"/>
</dbReference>
<keyword evidence="11" id="KW-0175">Coiled coil</keyword>
<dbReference type="InterPro" id="IPR045864">
    <property type="entry name" value="aa-tRNA-synth_II/BPL/LPL"/>
</dbReference>
<dbReference type="InterPro" id="IPR002314">
    <property type="entry name" value="aa-tRNA-synt_IIb"/>
</dbReference>
<dbReference type="Gene3D" id="3.40.50.800">
    <property type="entry name" value="Anticodon-binding domain"/>
    <property type="match status" value="1"/>
</dbReference>
<keyword evidence="6 10" id="KW-0067">ATP-binding</keyword>
<evidence type="ECO:0000313" key="13">
    <source>
        <dbReference type="EMBL" id="GLI34467.1"/>
    </source>
</evidence>
<sequence length="581" mass="65294">MRYSNFFIHTLFDVPKEAETPSHILLLRASYIHPVAAGIYSLLPLGHRVAEKIKKILRDELDAIGGLEITMPVLNPAELWKTTGRFYDIGDELFRLKDRKDREFVLAMTHEEVVTDIAKQFFKSYRDLPVMLYQIQTKIRDEARPRAGLLRVREFFMKDGYSFHRDFEDLDAYYPRIFNAYLRIFARCGLKSVPIEADSGIMGGTGSHEFMLESPSGEDHFVMCTQCDYRANTEKAVGAKPSFQGLAGEAPAMERVATPQVKTIADLMKFFDISENHFLKTVAYEADGQLVLAVVRGDFDISETKLTNHLKAIHMTLASEDVLASKGLHGGFLSPVGLQGVRVVLDTSVEEETLYVAGGNEPDVHLKNVLYGRDFKCEERVDIAEVRQGDRCLRCGKGVLDIRRGVELGHTFKLGTKYTAPDSMDVTFLNASGSQQRVVMGCYGIGVERLMASVVEQWHDESGIVLPITIAPFQVEVCSLGKKQEVLDVAEQLYARLKEKYEVLYDDRDDSPGVKLKDADLLGIPVRVVVSQKLLKKEEVEIKVRQTGEVVFCPQKDLEAALEKILKGLEPSLEGLPYMPE</sequence>
<gene>
    <name evidence="10 13" type="primary">proS</name>
    <name evidence="13" type="ORF">DAMNIGENAA_19000</name>
</gene>
<proteinExistence type="inferred from homology"/>
<evidence type="ECO:0000256" key="7">
    <source>
        <dbReference type="ARBA" id="ARBA00022917"/>
    </source>
</evidence>
<dbReference type="Gene3D" id="3.30.930.10">
    <property type="entry name" value="Bira Bifunctional Protein, Domain 2"/>
    <property type="match status" value="2"/>
</dbReference>
<comment type="catalytic activity">
    <reaction evidence="9 10">
        <text>tRNA(Pro) + L-proline + ATP = L-prolyl-tRNA(Pro) + AMP + diphosphate</text>
        <dbReference type="Rhea" id="RHEA:14305"/>
        <dbReference type="Rhea" id="RHEA-COMP:9700"/>
        <dbReference type="Rhea" id="RHEA-COMP:9702"/>
        <dbReference type="ChEBI" id="CHEBI:30616"/>
        <dbReference type="ChEBI" id="CHEBI:33019"/>
        <dbReference type="ChEBI" id="CHEBI:60039"/>
        <dbReference type="ChEBI" id="CHEBI:78442"/>
        <dbReference type="ChEBI" id="CHEBI:78532"/>
        <dbReference type="ChEBI" id="CHEBI:456215"/>
        <dbReference type="EC" id="6.1.1.15"/>
    </reaction>
</comment>
<dbReference type="AlphaFoldDB" id="A0A9W6D5A9"/>
<dbReference type="InterPro" id="IPR004500">
    <property type="entry name" value="Pro-tRNA-synth_IIa_bac-type"/>
</dbReference>
<dbReference type="NCBIfam" id="TIGR00409">
    <property type="entry name" value="proS_fam_II"/>
    <property type="match status" value="1"/>
</dbReference>
<comment type="caution">
    <text evidence="13">The sequence shown here is derived from an EMBL/GenBank/DDBJ whole genome shotgun (WGS) entry which is preliminary data.</text>
</comment>
<dbReference type="InterPro" id="IPR002316">
    <property type="entry name" value="Pro-tRNA-ligase_IIa"/>
</dbReference>
<dbReference type="SUPFAM" id="SSF55826">
    <property type="entry name" value="YbaK/ProRS associated domain"/>
    <property type="match status" value="1"/>
</dbReference>
<comment type="similarity">
    <text evidence="10">Belongs to the class-II aminoacyl-tRNA synthetase family. ProS type 1 subfamily.</text>
</comment>
<evidence type="ECO:0000256" key="8">
    <source>
        <dbReference type="ARBA" id="ARBA00023146"/>
    </source>
</evidence>
<evidence type="ECO:0000256" key="5">
    <source>
        <dbReference type="ARBA" id="ARBA00022741"/>
    </source>
</evidence>
<evidence type="ECO:0000256" key="2">
    <source>
        <dbReference type="ARBA" id="ARBA00011738"/>
    </source>
</evidence>
<dbReference type="PANTHER" id="PTHR42753">
    <property type="entry name" value="MITOCHONDRIAL RIBOSOME PROTEIN L39/PROLYL-TRNA LIGASE FAMILY MEMBER"/>
    <property type="match status" value="1"/>
</dbReference>
<dbReference type="RefSeq" id="WP_281793733.1">
    <property type="nucleotide sequence ID" value="NZ_BSDR01000001.1"/>
</dbReference>
<comment type="function">
    <text evidence="10">Catalyzes the attachment of proline to tRNA(Pro) in a two-step reaction: proline is first activated by ATP to form Pro-AMP and then transferred to the acceptor end of tRNA(Pro). As ProRS can inadvertently accommodate and process non-cognate amino acids such as alanine and cysteine, to avoid such errors it has two additional distinct editing activities against alanine. One activity is designated as 'pretransfer' editing and involves the tRNA(Pro)-independent hydrolysis of activated Ala-AMP. The other activity is designated 'posttransfer' editing and involves deacylation of mischarged Ala-tRNA(Pro). The misacylated Cys-tRNA(Pro) is not edited by ProRS.</text>
</comment>
<evidence type="ECO:0000256" key="1">
    <source>
        <dbReference type="ARBA" id="ARBA00004496"/>
    </source>
</evidence>
<evidence type="ECO:0000256" key="3">
    <source>
        <dbReference type="ARBA" id="ARBA00022490"/>
    </source>
</evidence>
<dbReference type="CDD" id="cd00779">
    <property type="entry name" value="ProRS_core_prok"/>
    <property type="match status" value="1"/>
</dbReference>
<dbReference type="Pfam" id="PF04073">
    <property type="entry name" value="tRNA_edit"/>
    <property type="match status" value="1"/>
</dbReference>
<evidence type="ECO:0000256" key="10">
    <source>
        <dbReference type="HAMAP-Rule" id="MF_01569"/>
    </source>
</evidence>
<dbReference type="CDD" id="cd04334">
    <property type="entry name" value="ProRS-INS"/>
    <property type="match status" value="1"/>
</dbReference>
<dbReference type="NCBIfam" id="NF006625">
    <property type="entry name" value="PRK09194.1"/>
    <property type="match status" value="1"/>
</dbReference>
<dbReference type="InterPro" id="IPR004154">
    <property type="entry name" value="Anticodon-bd"/>
</dbReference>
<comment type="subcellular location">
    <subcellularLocation>
        <location evidence="1 10">Cytoplasm</location>
    </subcellularLocation>
</comment>
<reference evidence="13" key="1">
    <citation type="submission" date="2022-12" db="EMBL/GenBank/DDBJ databases">
        <title>Reference genome sequencing for broad-spectrum identification of bacterial and archaeal isolates by mass spectrometry.</title>
        <authorList>
            <person name="Sekiguchi Y."/>
            <person name="Tourlousse D.M."/>
        </authorList>
    </citation>
    <scope>NUCLEOTIDE SEQUENCE</scope>
    <source>
        <strain evidence="13">ASRB1</strain>
    </source>
</reference>
<comment type="domain">
    <text evidence="10">Consists of three domains: the N-terminal catalytic domain, the editing domain and the C-terminal anticodon-binding domain.</text>
</comment>
<dbReference type="PROSITE" id="PS50862">
    <property type="entry name" value="AA_TRNA_LIGASE_II"/>
    <property type="match status" value="1"/>
</dbReference>
<feature type="coiled-coil region" evidence="11">
    <location>
        <begin position="480"/>
        <end position="507"/>
    </location>
</feature>
<dbReference type="HAMAP" id="MF_01569">
    <property type="entry name" value="Pro_tRNA_synth_type1"/>
    <property type="match status" value="1"/>
</dbReference>
<dbReference type="PRINTS" id="PR01046">
    <property type="entry name" value="TRNASYNTHPRO"/>
</dbReference>
<dbReference type="InterPro" id="IPR033730">
    <property type="entry name" value="ProRS_core_prok"/>
</dbReference>